<reference evidence="1" key="1">
    <citation type="submission" date="2020-02" db="EMBL/GenBank/DDBJ databases">
        <authorList>
            <person name="Meier V. D."/>
        </authorList>
    </citation>
    <scope>NUCLEOTIDE SEQUENCE</scope>
    <source>
        <strain evidence="1">AVDCRST_MAG93</strain>
    </source>
</reference>
<sequence length="75" mass="8706">MPQPLDATLMQRVQQEHNLSLRNRNVMRVRSALPRRITKHLHFRPLSATLMQILLIRGLETLALGFWAFSSEGEI</sequence>
<proteinExistence type="predicted"/>
<protein>
    <submittedName>
        <fullName evidence="1">Uncharacterized protein</fullName>
    </submittedName>
</protein>
<dbReference type="EMBL" id="CADCTR010000185">
    <property type="protein sequence ID" value="CAA9223866.1"/>
    <property type="molecule type" value="Genomic_DNA"/>
</dbReference>
<dbReference type="AlphaFoldDB" id="A0A6J4HGF3"/>
<evidence type="ECO:0000313" key="1">
    <source>
        <dbReference type="EMBL" id="CAA9223866.1"/>
    </source>
</evidence>
<name>A0A6J4HGF3_9CHLR</name>
<accession>A0A6J4HGF3</accession>
<organism evidence="1">
    <name type="scientific">uncultured Chloroflexia bacterium</name>
    <dbReference type="NCBI Taxonomy" id="1672391"/>
    <lineage>
        <taxon>Bacteria</taxon>
        <taxon>Bacillati</taxon>
        <taxon>Chloroflexota</taxon>
        <taxon>Chloroflexia</taxon>
        <taxon>environmental samples</taxon>
    </lineage>
</organism>
<gene>
    <name evidence="1" type="ORF">AVDCRST_MAG93-569</name>
</gene>